<evidence type="ECO:0000313" key="1">
    <source>
        <dbReference type="EMBL" id="TDD32838.1"/>
    </source>
</evidence>
<organism evidence="2 5">
    <name type="scientific">Saccharopolyspora elongata</name>
    <dbReference type="NCBI Taxonomy" id="2530387"/>
    <lineage>
        <taxon>Bacteria</taxon>
        <taxon>Bacillati</taxon>
        <taxon>Actinomycetota</taxon>
        <taxon>Actinomycetes</taxon>
        <taxon>Pseudonocardiales</taxon>
        <taxon>Pseudonocardiaceae</taxon>
        <taxon>Saccharopolyspora</taxon>
    </lineage>
</organism>
<name>A0A4R4XQ85_9PSEU</name>
<dbReference type="EMBL" id="SMKW01000185">
    <property type="protein sequence ID" value="TDD32838.1"/>
    <property type="molecule type" value="Genomic_DNA"/>
</dbReference>
<proteinExistence type="predicted"/>
<gene>
    <name evidence="4" type="ORF">E1288_00005</name>
    <name evidence="3" type="ORF">E1288_28920</name>
    <name evidence="2" type="ORF">E1288_45410</name>
    <name evidence="1" type="ORF">E1288_46005</name>
</gene>
<evidence type="ECO:0000313" key="4">
    <source>
        <dbReference type="EMBL" id="TDD56519.1"/>
    </source>
</evidence>
<feature type="non-terminal residue" evidence="2">
    <location>
        <position position="1"/>
    </location>
</feature>
<comment type="caution">
    <text evidence="2">The sequence shown here is derived from an EMBL/GenBank/DDBJ whole genome shotgun (WGS) entry which is preliminary data.</text>
</comment>
<dbReference type="EMBL" id="SMKW01000045">
    <property type="protein sequence ID" value="TDD42741.1"/>
    <property type="molecule type" value="Genomic_DNA"/>
</dbReference>
<keyword evidence="5" id="KW-1185">Reference proteome</keyword>
<dbReference type="Proteomes" id="UP000294947">
    <property type="component" value="Unassembled WGS sequence"/>
</dbReference>
<evidence type="ECO:0000313" key="2">
    <source>
        <dbReference type="EMBL" id="TDD33511.1"/>
    </source>
</evidence>
<protein>
    <submittedName>
        <fullName evidence="2">IS30 family transposase</fullName>
    </submittedName>
</protein>
<reference evidence="2 5" key="1">
    <citation type="submission" date="2019-03" db="EMBL/GenBank/DDBJ databases">
        <title>Draft genome sequences of novel Actinobacteria.</title>
        <authorList>
            <person name="Sahin N."/>
            <person name="Ay H."/>
            <person name="Saygin H."/>
        </authorList>
    </citation>
    <scope>NUCLEOTIDE SEQUENCE [LARGE SCALE GENOMIC DNA]</scope>
    <source>
        <strain evidence="2 5">7K502</strain>
    </source>
</reference>
<evidence type="ECO:0000313" key="3">
    <source>
        <dbReference type="EMBL" id="TDD42741.1"/>
    </source>
</evidence>
<dbReference type="EMBL" id="SMKW01000001">
    <property type="protein sequence ID" value="TDD56519.1"/>
    <property type="molecule type" value="Genomic_DNA"/>
</dbReference>
<sequence length="39" mass="4209">TQEDLDAIAHELNTRPRQTLGWMTPSHALAQALGVAPTP</sequence>
<dbReference type="EMBL" id="SMKW01000164">
    <property type="protein sequence ID" value="TDD33511.1"/>
    <property type="molecule type" value="Genomic_DNA"/>
</dbReference>
<evidence type="ECO:0000313" key="5">
    <source>
        <dbReference type="Proteomes" id="UP000294947"/>
    </source>
</evidence>
<dbReference type="AlphaFoldDB" id="A0A4R4XQ85"/>
<accession>A0A4R4XQ85</accession>